<feature type="domain" description="DUF1648" evidence="2">
    <location>
        <begin position="55"/>
        <end position="97"/>
    </location>
</feature>
<accession>A0A4V3IIF2</accession>
<dbReference type="OrthoDB" id="4558476at2"/>
<dbReference type="InterPro" id="IPR012867">
    <property type="entry name" value="DUF1648"/>
</dbReference>
<dbReference type="EMBL" id="SOGN01000032">
    <property type="protein sequence ID" value="TFC81738.1"/>
    <property type="molecule type" value="Genomic_DNA"/>
</dbReference>
<evidence type="ECO:0000313" key="5">
    <source>
        <dbReference type="Proteomes" id="UP000298433"/>
    </source>
</evidence>
<evidence type="ECO:0000259" key="2">
    <source>
        <dbReference type="Pfam" id="PF07853"/>
    </source>
</evidence>
<evidence type="ECO:0000259" key="3">
    <source>
        <dbReference type="Pfam" id="PF19124"/>
    </source>
</evidence>
<evidence type="ECO:0000256" key="1">
    <source>
        <dbReference type="SAM" id="Phobius"/>
    </source>
</evidence>
<organism evidence="4 5">
    <name type="scientific">Cryobacterium cheniae</name>
    <dbReference type="NCBI Taxonomy" id="1259262"/>
    <lineage>
        <taxon>Bacteria</taxon>
        <taxon>Bacillati</taxon>
        <taxon>Actinomycetota</taxon>
        <taxon>Actinomycetes</taxon>
        <taxon>Micrococcales</taxon>
        <taxon>Microbacteriaceae</taxon>
        <taxon>Cryobacterium</taxon>
    </lineage>
</organism>
<feature type="transmembrane region" description="Helical" evidence="1">
    <location>
        <begin position="123"/>
        <end position="143"/>
    </location>
</feature>
<evidence type="ECO:0000313" key="4">
    <source>
        <dbReference type="EMBL" id="TFC81738.1"/>
    </source>
</evidence>
<dbReference type="Proteomes" id="UP000298433">
    <property type="component" value="Unassembled WGS sequence"/>
</dbReference>
<keyword evidence="1" id="KW-1133">Transmembrane helix</keyword>
<dbReference type="InterPro" id="IPR043831">
    <property type="entry name" value="DUF5808"/>
</dbReference>
<name>A0A4V3IIF2_9MICO</name>
<feature type="domain" description="DUF5808" evidence="3">
    <location>
        <begin position="1"/>
        <end position="20"/>
    </location>
</feature>
<dbReference type="AlphaFoldDB" id="A0A4V3IIF2"/>
<keyword evidence="5" id="KW-1185">Reference proteome</keyword>
<feature type="transmembrane region" description="Helical" evidence="1">
    <location>
        <begin position="37"/>
        <end position="65"/>
    </location>
</feature>
<protein>
    <submittedName>
        <fullName evidence="4">DUF1648 domain-containing protein</fullName>
    </submittedName>
</protein>
<feature type="transmembrane region" description="Helical" evidence="1">
    <location>
        <begin position="91"/>
        <end position="111"/>
    </location>
</feature>
<keyword evidence="1" id="KW-0812">Transmembrane</keyword>
<reference evidence="4 5" key="1">
    <citation type="submission" date="2019-03" db="EMBL/GenBank/DDBJ databases">
        <title>Genomics of glacier-inhabiting Cryobacterium strains.</title>
        <authorList>
            <person name="Liu Q."/>
            <person name="Xin Y.-H."/>
        </authorList>
    </citation>
    <scope>NUCLEOTIDE SEQUENCE [LARGE SCALE GENOMIC DNA]</scope>
    <source>
        <strain evidence="4 5">TMT2-48-2</strain>
    </source>
</reference>
<sequence>MLVPKALGIGWTLNFGALAVRAHLVRPDDEDVPFAEVPLRIVAATMLVPLTLLTAFAVVAVATWAGLPPVVPSHWGFFGEPDGYSDRDANLFLLSGLAAVPVAAAGWVHLARRSRWNRVGASAVSLALATVALAILLQTVYSVHGGAGIWPTWVGIGCAVALPLTLLVGVSRSGRAAEQRRDFAAKSKKGTTK</sequence>
<feature type="transmembrane region" description="Helical" evidence="1">
    <location>
        <begin position="149"/>
        <end position="170"/>
    </location>
</feature>
<comment type="caution">
    <text evidence="4">The sequence shown here is derived from an EMBL/GenBank/DDBJ whole genome shotgun (WGS) entry which is preliminary data.</text>
</comment>
<dbReference type="Pfam" id="PF07853">
    <property type="entry name" value="DUF1648"/>
    <property type="match status" value="1"/>
</dbReference>
<keyword evidence="1" id="KW-0472">Membrane</keyword>
<gene>
    <name evidence="4" type="ORF">E3T23_05620</name>
</gene>
<proteinExistence type="predicted"/>
<dbReference type="Pfam" id="PF19124">
    <property type="entry name" value="DUF5808"/>
    <property type="match status" value="1"/>
</dbReference>